<gene>
    <name evidence="1" type="ORF">JYK00_04910</name>
</gene>
<dbReference type="EMBL" id="CP071446">
    <property type="protein sequence ID" value="QTA37098.1"/>
    <property type="molecule type" value="Genomic_DNA"/>
</dbReference>
<organism evidence="1 2">
    <name type="scientific">Thermosipho ferrireducens</name>
    <dbReference type="NCBI Taxonomy" id="2571116"/>
    <lineage>
        <taxon>Bacteria</taxon>
        <taxon>Thermotogati</taxon>
        <taxon>Thermotogota</taxon>
        <taxon>Thermotogae</taxon>
        <taxon>Thermotogales</taxon>
        <taxon>Fervidobacteriaceae</taxon>
        <taxon>Thermosipho</taxon>
    </lineage>
</organism>
<accession>A0ABX7S760</accession>
<dbReference type="RefSeq" id="WP_207565821.1">
    <property type="nucleotide sequence ID" value="NZ_CP071446.1"/>
</dbReference>
<sequence length="145" mass="16898">MEILSPPQVLLNNPFRDYFLNIKKQMISQKLISEFNLVGKQAYLVENVKKLSELEQAIKRFGIHYKKSEKTKTLWWGKTYKIIYINVNGKIFYYIPNLTFDENGTKNVGKAVVSALKGIPQKLNLDIEENKTLKTILKRYGVEIK</sequence>
<protein>
    <submittedName>
        <fullName evidence="1">Uncharacterized protein</fullName>
    </submittedName>
</protein>
<evidence type="ECO:0000313" key="1">
    <source>
        <dbReference type="EMBL" id="QTA37098.1"/>
    </source>
</evidence>
<keyword evidence="2" id="KW-1185">Reference proteome</keyword>
<reference evidence="1 2" key="1">
    <citation type="submission" date="2021-03" db="EMBL/GenBank/DDBJ databases">
        <title>Thermosipho ferrireducens sp.nov., an anaerobic thermophilic iron-reducing bacterium isolated from a deep-sea hydrothermal sulfide deposits.</title>
        <authorList>
            <person name="Zeng X."/>
            <person name="Chen Y."/>
            <person name="Shao Z."/>
        </authorList>
    </citation>
    <scope>NUCLEOTIDE SEQUENCE [LARGE SCALE GENOMIC DNA]</scope>
    <source>
        <strain evidence="1 2">JL129W03</strain>
    </source>
</reference>
<evidence type="ECO:0000313" key="2">
    <source>
        <dbReference type="Proteomes" id="UP000671862"/>
    </source>
</evidence>
<dbReference type="Proteomes" id="UP000671862">
    <property type="component" value="Chromosome"/>
</dbReference>
<proteinExistence type="predicted"/>
<name>A0ABX7S760_9BACT</name>